<dbReference type="InterPro" id="IPR016186">
    <property type="entry name" value="C-type_lectin-like/link_sf"/>
</dbReference>
<organism evidence="2 3">
    <name type="scientific">Dreissena polymorpha</name>
    <name type="common">Zebra mussel</name>
    <name type="synonym">Mytilus polymorpha</name>
    <dbReference type="NCBI Taxonomy" id="45954"/>
    <lineage>
        <taxon>Eukaryota</taxon>
        <taxon>Metazoa</taxon>
        <taxon>Spiralia</taxon>
        <taxon>Lophotrochozoa</taxon>
        <taxon>Mollusca</taxon>
        <taxon>Bivalvia</taxon>
        <taxon>Autobranchia</taxon>
        <taxon>Heteroconchia</taxon>
        <taxon>Euheterodonta</taxon>
        <taxon>Imparidentia</taxon>
        <taxon>Neoheterodontei</taxon>
        <taxon>Myida</taxon>
        <taxon>Dreissenoidea</taxon>
        <taxon>Dreissenidae</taxon>
        <taxon>Dreissena</taxon>
    </lineage>
</organism>
<evidence type="ECO:0000313" key="3">
    <source>
        <dbReference type="Proteomes" id="UP000828390"/>
    </source>
</evidence>
<feature type="domain" description="C-type lectin" evidence="1">
    <location>
        <begin position="125"/>
        <end position="246"/>
    </location>
</feature>
<comment type="caution">
    <text evidence="2">The sequence shown here is derived from an EMBL/GenBank/DDBJ whole genome shotgun (WGS) entry which is preliminary data.</text>
</comment>
<gene>
    <name evidence="2" type="ORF">DPMN_060717</name>
</gene>
<dbReference type="Pfam" id="PF00059">
    <property type="entry name" value="Lectin_C"/>
    <property type="match status" value="1"/>
</dbReference>
<dbReference type="AlphaFoldDB" id="A0A9D4HII4"/>
<dbReference type="InterPro" id="IPR001304">
    <property type="entry name" value="C-type_lectin-like"/>
</dbReference>
<keyword evidence="3" id="KW-1185">Reference proteome</keyword>
<dbReference type="InterPro" id="IPR016187">
    <property type="entry name" value="CTDL_fold"/>
</dbReference>
<dbReference type="Proteomes" id="UP000828390">
    <property type="component" value="Unassembled WGS sequence"/>
</dbReference>
<dbReference type="InterPro" id="IPR050111">
    <property type="entry name" value="C-type_lectin/snaclec_domain"/>
</dbReference>
<proteinExistence type="predicted"/>
<dbReference type="SMART" id="SM00034">
    <property type="entry name" value="CLECT"/>
    <property type="match status" value="1"/>
</dbReference>
<dbReference type="PROSITE" id="PS50041">
    <property type="entry name" value="C_TYPE_LECTIN_2"/>
    <property type="match status" value="1"/>
</dbReference>
<dbReference type="Gene3D" id="3.10.100.10">
    <property type="entry name" value="Mannose-Binding Protein A, subunit A"/>
    <property type="match status" value="1"/>
</dbReference>
<dbReference type="PANTHER" id="PTHR22803">
    <property type="entry name" value="MANNOSE, PHOSPHOLIPASE, LECTIN RECEPTOR RELATED"/>
    <property type="match status" value="1"/>
</dbReference>
<dbReference type="EMBL" id="JAIWYP010000013">
    <property type="protein sequence ID" value="KAH3717921.1"/>
    <property type="molecule type" value="Genomic_DNA"/>
</dbReference>
<evidence type="ECO:0000313" key="2">
    <source>
        <dbReference type="EMBL" id="KAH3717921.1"/>
    </source>
</evidence>
<accession>A0A9D4HII4</accession>
<dbReference type="CDD" id="cd00037">
    <property type="entry name" value="CLECT"/>
    <property type="match status" value="1"/>
</dbReference>
<reference evidence="2" key="1">
    <citation type="journal article" date="2019" name="bioRxiv">
        <title>The Genome of the Zebra Mussel, Dreissena polymorpha: A Resource for Invasive Species Research.</title>
        <authorList>
            <person name="McCartney M.A."/>
            <person name="Auch B."/>
            <person name="Kono T."/>
            <person name="Mallez S."/>
            <person name="Zhang Y."/>
            <person name="Obille A."/>
            <person name="Becker A."/>
            <person name="Abrahante J.E."/>
            <person name="Garbe J."/>
            <person name="Badalamenti J.P."/>
            <person name="Herman A."/>
            <person name="Mangelson H."/>
            <person name="Liachko I."/>
            <person name="Sullivan S."/>
            <person name="Sone E.D."/>
            <person name="Koren S."/>
            <person name="Silverstein K.A.T."/>
            <person name="Beckman K.B."/>
            <person name="Gohl D.M."/>
        </authorList>
    </citation>
    <scope>NUCLEOTIDE SEQUENCE</scope>
    <source>
        <strain evidence="2">Duluth1</strain>
        <tissue evidence="2">Whole animal</tissue>
    </source>
</reference>
<evidence type="ECO:0000259" key="1">
    <source>
        <dbReference type="PROSITE" id="PS50041"/>
    </source>
</evidence>
<name>A0A9D4HII4_DREPO</name>
<dbReference type="SUPFAM" id="SSF56436">
    <property type="entry name" value="C-type lectin-like"/>
    <property type="match status" value="1"/>
</dbReference>
<protein>
    <recommendedName>
        <fullName evidence="1">C-type lectin domain-containing protein</fullName>
    </recommendedName>
</protein>
<sequence length="250" mass="28904">MADITMANEHQSCKLNIEGCNYKLTLFPSDDQCQGHNQTRSRSQRAVTNSNSEIAEILQELKTTSERYKKLEYKLTKDMKQLGKRVLRGARKLETMIKKQQTTDTRSGVKDCPQGFIVVDNWLSCYMISTFNTSMYEAREICLALGSDLVSLETSQEHHLLSYLVRNNPTYAGMPGWWTSGTFITATKQWMWTPGSDPRPVTYRMWAPKEPNEEHALDLLCLMMLRLDNLQWHDQLCTDHYNFICEKSLA</sequence>
<reference evidence="2" key="2">
    <citation type="submission" date="2020-11" db="EMBL/GenBank/DDBJ databases">
        <authorList>
            <person name="McCartney M.A."/>
            <person name="Auch B."/>
            <person name="Kono T."/>
            <person name="Mallez S."/>
            <person name="Becker A."/>
            <person name="Gohl D.M."/>
            <person name="Silverstein K.A.T."/>
            <person name="Koren S."/>
            <person name="Bechman K.B."/>
            <person name="Herman A."/>
            <person name="Abrahante J.E."/>
            <person name="Garbe J."/>
        </authorList>
    </citation>
    <scope>NUCLEOTIDE SEQUENCE</scope>
    <source>
        <strain evidence="2">Duluth1</strain>
        <tissue evidence="2">Whole animal</tissue>
    </source>
</reference>